<keyword evidence="1" id="KW-0732">Signal</keyword>
<dbReference type="EMBL" id="QKYN01000112">
    <property type="protein sequence ID" value="RAG82541.1"/>
    <property type="molecule type" value="Genomic_DNA"/>
</dbReference>
<dbReference type="PANTHER" id="PTHR30290:SF83">
    <property type="entry name" value="ABC TRANSPORTER SUBSTRATE-BINDING PROTEIN"/>
    <property type="match status" value="1"/>
</dbReference>
<sequence>MLRPARIALFTATAVALTGSLAACGAGSSSSASSSDAFSAANCQGGTLRVLDSAKNTKGFDPAVLYTSGGGAIPRLLFRTLTTRQSVAGTNGTKVVPDLATDTGTPSQNATVWTYHLKSGLKYADGTPITAADIKYGVERSFSPQLAGGPPYLRDWLVGGADYQGPYGGGTTDLASIATPDPSTIVFHLRKSEGDFPYLAAETQFAPVPKAKDTGKEYNADPVSSGPYSIAGFTKGKELDLVRNSYWSRSTDQQRLACPDRIDISLGLSSAVINQRLSASVGQDANAITTDTSLDAPTLARVSADPALKKRVVTGKFPQIFYLAFDLKKAPFDNQLVREALSYAVDRTALVNAEGGTQLAVPSTTFTPESLTAAHQDYDYFPAGATGNPTKAKQLLAQAGHPNGITVPLAYDTDDVNTGAPAATALQQAFAKAGITLQLQPLSDADFNSTVNTPATQPALTLTSWGADWPSGGPFLTPIFDGRQIVTGGGNFNLAQYNDPAVNAQIDKINQITDYTAAQQQWAALDAQLGKLALTVPLYEEATSVLYGSHVKNAYLDQWRGWYDIASVSVK</sequence>
<keyword evidence="4" id="KW-1185">Reference proteome</keyword>
<organism evidence="3 4">
    <name type="scientific">Streptacidiphilus pinicola</name>
    <dbReference type="NCBI Taxonomy" id="2219663"/>
    <lineage>
        <taxon>Bacteria</taxon>
        <taxon>Bacillati</taxon>
        <taxon>Actinomycetota</taxon>
        <taxon>Actinomycetes</taxon>
        <taxon>Kitasatosporales</taxon>
        <taxon>Streptomycetaceae</taxon>
        <taxon>Streptacidiphilus</taxon>
    </lineage>
</organism>
<dbReference type="OrthoDB" id="5240629at2"/>
<accession>A0A2X0IGK0</accession>
<feature type="chain" id="PRO_5038687366" evidence="1">
    <location>
        <begin position="26"/>
        <end position="571"/>
    </location>
</feature>
<dbReference type="RefSeq" id="WP_111505296.1">
    <property type="nucleotide sequence ID" value="NZ_QKYN01000112.1"/>
</dbReference>
<evidence type="ECO:0000256" key="1">
    <source>
        <dbReference type="SAM" id="SignalP"/>
    </source>
</evidence>
<dbReference type="PROSITE" id="PS51257">
    <property type="entry name" value="PROKAR_LIPOPROTEIN"/>
    <property type="match status" value="1"/>
</dbReference>
<dbReference type="GO" id="GO:1904680">
    <property type="term" value="F:peptide transmembrane transporter activity"/>
    <property type="evidence" value="ECO:0007669"/>
    <property type="project" value="TreeGrafter"/>
</dbReference>
<feature type="domain" description="Solute-binding protein family 5" evidence="2">
    <location>
        <begin position="94"/>
        <end position="483"/>
    </location>
</feature>
<reference evidence="3 4" key="1">
    <citation type="submission" date="2018-06" db="EMBL/GenBank/DDBJ databases">
        <title>Streptacidiphilus pinicola sp. nov., isolated from pine grove soil.</title>
        <authorList>
            <person name="Roh S.G."/>
            <person name="Park S."/>
            <person name="Kim M.-K."/>
            <person name="Yun B.-R."/>
            <person name="Park J."/>
            <person name="Kim M.J."/>
            <person name="Kim Y.S."/>
            <person name="Kim S.B."/>
        </authorList>
    </citation>
    <scope>NUCLEOTIDE SEQUENCE [LARGE SCALE GENOMIC DNA]</scope>
    <source>
        <strain evidence="3 4">MMS16-CNU450</strain>
    </source>
</reference>
<dbReference type="GO" id="GO:0015833">
    <property type="term" value="P:peptide transport"/>
    <property type="evidence" value="ECO:0007669"/>
    <property type="project" value="TreeGrafter"/>
</dbReference>
<dbReference type="GO" id="GO:0042597">
    <property type="term" value="C:periplasmic space"/>
    <property type="evidence" value="ECO:0007669"/>
    <property type="project" value="UniProtKB-ARBA"/>
</dbReference>
<dbReference type="PIRSF" id="PIRSF002741">
    <property type="entry name" value="MppA"/>
    <property type="match status" value="1"/>
</dbReference>
<evidence type="ECO:0000313" key="3">
    <source>
        <dbReference type="EMBL" id="RAG82541.1"/>
    </source>
</evidence>
<dbReference type="InterPro" id="IPR030678">
    <property type="entry name" value="Peptide/Ni-bd"/>
</dbReference>
<protein>
    <submittedName>
        <fullName evidence="3">ABC transporter substrate-binding protein</fullName>
    </submittedName>
</protein>
<dbReference type="InterPro" id="IPR039424">
    <property type="entry name" value="SBP_5"/>
</dbReference>
<dbReference type="InterPro" id="IPR000914">
    <property type="entry name" value="SBP_5_dom"/>
</dbReference>
<dbReference type="Gene3D" id="3.10.105.10">
    <property type="entry name" value="Dipeptide-binding Protein, Domain 3"/>
    <property type="match status" value="1"/>
</dbReference>
<dbReference type="Proteomes" id="UP000248889">
    <property type="component" value="Unassembled WGS sequence"/>
</dbReference>
<dbReference type="PANTHER" id="PTHR30290">
    <property type="entry name" value="PERIPLASMIC BINDING COMPONENT OF ABC TRANSPORTER"/>
    <property type="match status" value="1"/>
</dbReference>
<name>A0A2X0IGK0_9ACTN</name>
<gene>
    <name evidence="3" type="ORF">DN069_27225</name>
</gene>
<evidence type="ECO:0000313" key="4">
    <source>
        <dbReference type="Proteomes" id="UP000248889"/>
    </source>
</evidence>
<dbReference type="Gene3D" id="3.40.190.10">
    <property type="entry name" value="Periplasmic binding protein-like II"/>
    <property type="match status" value="1"/>
</dbReference>
<dbReference type="AlphaFoldDB" id="A0A2X0IGK0"/>
<comment type="caution">
    <text evidence="3">The sequence shown here is derived from an EMBL/GenBank/DDBJ whole genome shotgun (WGS) entry which is preliminary data.</text>
</comment>
<dbReference type="CDD" id="cd08506">
    <property type="entry name" value="PBP2_clavulanate_OppA2"/>
    <property type="match status" value="1"/>
</dbReference>
<proteinExistence type="predicted"/>
<evidence type="ECO:0000259" key="2">
    <source>
        <dbReference type="Pfam" id="PF00496"/>
    </source>
</evidence>
<dbReference type="Pfam" id="PF00496">
    <property type="entry name" value="SBP_bac_5"/>
    <property type="match status" value="1"/>
</dbReference>
<feature type="signal peptide" evidence="1">
    <location>
        <begin position="1"/>
        <end position="25"/>
    </location>
</feature>
<dbReference type="SUPFAM" id="SSF53850">
    <property type="entry name" value="Periplasmic binding protein-like II"/>
    <property type="match status" value="1"/>
</dbReference>
<dbReference type="GO" id="GO:0043190">
    <property type="term" value="C:ATP-binding cassette (ABC) transporter complex"/>
    <property type="evidence" value="ECO:0007669"/>
    <property type="project" value="InterPro"/>
</dbReference>